<dbReference type="CDD" id="cd15904">
    <property type="entry name" value="TSPO_MBR"/>
    <property type="match status" value="1"/>
</dbReference>
<evidence type="ECO:0000256" key="5">
    <source>
        <dbReference type="ARBA" id="ARBA00023136"/>
    </source>
</evidence>
<feature type="transmembrane region" description="Helical" evidence="6">
    <location>
        <begin position="65"/>
        <end position="86"/>
    </location>
</feature>
<dbReference type="Pfam" id="PF03073">
    <property type="entry name" value="TspO_MBR"/>
    <property type="match status" value="1"/>
</dbReference>
<comment type="subcellular location">
    <subcellularLocation>
        <location evidence="1">Membrane</location>
        <topology evidence="1">Multi-pass membrane protein</topology>
    </subcellularLocation>
</comment>
<comment type="similarity">
    <text evidence="2">Belongs to the TspO/BZRP family.</text>
</comment>
<reference evidence="7 8" key="1">
    <citation type="submission" date="2014-12" db="EMBL/GenBank/DDBJ databases">
        <title>Draft genome sequences of 29 type strains of Enterococci.</title>
        <authorList>
            <person name="Zhong Z."/>
            <person name="Sun Z."/>
            <person name="Liu W."/>
            <person name="Zhang W."/>
            <person name="Zhang H."/>
        </authorList>
    </citation>
    <scope>NUCLEOTIDE SEQUENCE [LARGE SCALE GENOMIC DNA]</scope>
    <source>
        <strain evidence="7 8">DSM 17029</strain>
    </source>
</reference>
<dbReference type="GO" id="GO:0033013">
    <property type="term" value="P:tetrapyrrole metabolic process"/>
    <property type="evidence" value="ECO:0007669"/>
    <property type="project" value="UniProtKB-ARBA"/>
</dbReference>
<evidence type="ECO:0000256" key="6">
    <source>
        <dbReference type="SAM" id="Phobius"/>
    </source>
</evidence>
<dbReference type="InterPro" id="IPR004307">
    <property type="entry name" value="TspO_MBR"/>
</dbReference>
<evidence type="ECO:0000313" key="8">
    <source>
        <dbReference type="Proteomes" id="UP000181884"/>
    </source>
</evidence>
<evidence type="ECO:0000256" key="2">
    <source>
        <dbReference type="ARBA" id="ARBA00007524"/>
    </source>
</evidence>
<accession>A0A1L8RFI6</accession>
<dbReference type="Gene3D" id="1.20.1260.100">
    <property type="entry name" value="TspO/MBR protein"/>
    <property type="match status" value="1"/>
</dbReference>
<dbReference type="PANTHER" id="PTHR10057">
    <property type="entry name" value="PERIPHERAL-TYPE BENZODIAZEPINE RECEPTOR"/>
    <property type="match status" value="1"/>
</dbReference>
<evidence type="ECO:0000256" key="3">
    <source>
        <dbReference type="ARBA" id="ARBA00022692"/>
    </source>
</evidence>
<organism evidence="7 8">
    <name type="scientific">Enterococcus canis</name>
    <dbReference type="NCBI Taxonomy" id="214095"/>
    <lineage>
        <taxon>Bacteria</taxon>
        <taxon>Bacillati</taxon>
        <taxon>Bacillota</taxon>
        <taxon>Bacilli</taxon>
        <taxon>Lactobacillales</taxon>
        <taxon>Enterococcaceae</taxon>
        <taxon>Enterococcus</taxon>
    </lineage>
</organism>
<name>A0A1L8RFI6_9ENTE</name>
<proteinExistence type="inferred from homology"/>
<keyword evidence="8" id="KW-1185">Reference proteome</keyword>
<comment type="caution">
    <text evidence="7">The sequence shown here is derived from an EMBL/GenBank/DDBJ whole genome shotgun (WGS) entry which is preliminary data.</text>
</comment>
<dbReference type="Proteomes" id="UP000181884">
    <property type="component" value="Unassembled WGS sequence"/>
</dbReference>
<dbReference type="AlphaFoldDB" id="A0A1L8RFI6"/>
<dbReference type="PANTHER" id="PTHR10057:SF0">
    <property type="entry name" value="TRANSLOCATOR PROTEIN"/>
    <property type="match status" value="1"/>
</dbReference>
<feature type="transmembrane region" description="Helical" evidence="6">
    <location>
        <begin position="32"/>
        <end position="53"/>
    </location>
</feature>
<dbReference type="STRING" id="214095.RU97_GL001948"/>
<dbReference type="GO" id="GO:0016020">
    <property type="term" value="C:membrane"/>
    <property type="evidence" value="ECO:0007669"/>
    <property type="project" value="UniProtKB-SubCell"/>
</dbReference>
<dbReference type="PIRSF" id="PIRSF005859">
    <property type="entry name" value="PBR"/>
    <property type="match status" value="1"/>
</dbReference>
<dbReference type="EMBL" id="JXKH01000004">
    <property type="protein sequence ID" value="OJG18551.1"/>
    <property type="molecule type" value="Genomic_DNA"/>
</dbReference>
<keyword evidence="4 6" id="KW-1133">Transmembrane helix</keyword>
<feature type="transmembrane region" description="Helical" evidence="6">
    <location>
        <begin position="119"/>
        <end position="141"/>
    </location>
</feature>
<evidence type="ECO:0000256" key="4">
    <source>
        <dbReference type="ARBA" id="ARBA00022989"/>
    </source>
</evidence>
<dbReference type="FunFam" id="1.20.1260.100:FF:000001">
    <property type="entry name" value="translocator protein 2"/>
    <property type="match status" value="1"/>
</dbReference>
<evidence type="ECO:0000256" key="1">
    <source>
        <dbReference type="ARBA" id="ARBA00004141"/>
    </source>
</evidence>
<gene>
    <name evidence="7" type="ORF">RU97_GL001948</name>
</gene>
<keyword evidence="3 6" id="KW-0812">Transmembrane</keyword>
<evidence type="ECO:0008006" key="9">
    <source>
        <dbReference type="Google" id="ProtNLM"/>
    </source>
</evidence>
<protein>
    <recommendedName>
        <fullName evidence="9">Tryptophan-rich sensory protein</fullName>
    </recommendedName>
</protein>
<sequence>MEATGMVSSYFAGDIAAKYEVLNKPFLAPPGSIVGVIWIILYACIGTALYFILTSKDASTSMKQTALVWFVIQQVLNFIWSIVFFGADHFWLATWISALLVVAIVLCIVKFARISMIAVYLFVPYLVWCLYATYLSFGLALKN</sequence>
<evidence type="ECO:0000313" key="7">
    <source>
        <dbReference type="EMBL" id="OJG18551.1"/>
    </source>
</evidence>
<keyword evidence="5 6" id="KW-0472">Membrane</keyword>
<dbReference type="InterPro" id="IPR038330">
    <property type="entry name" value="TspO/MBR-related_sf"/>
</dbReference>
<feature type="transmembrane region" description="Helical" evidence="6">
    <location>
        <begin position="92"/>
        <end position="112"/>
    </location>
</feature>